<gene>
    <name evidence="2" type="ORF">UFOPK2656_01827</name>
    <name evidence="3" type="ORF">UFOPK3099_00472</name>
    <name evidence="4" type="ORF">UFOPK3267_01555</name>
    <name evidence="5" type="ORF">UFOPK3651_01998</name>
    <name evidence="6" type="ORF">UFOPK3931_00036</name>
    <name evidence="1" type="ORF">UFOPK4189_01915</name>
</gene>
<dbReference type="EMBL" id="CAFAAV010000023">
    <property type="protein sequence ID" value="CAB4806913.1"/>
    <property type="molecule type" value="Genomic_DNA"/>
</dbReference>
<evidence type="ECO:0000313" key="3">
    <source>
        <dbReference type="EMBL" id="CAB4806913.1"/>
    </source>
</evidence>
<evidence type="ECO:0000313" key="6">
    <source>
        <dbReference type="EMBL" id="CAB4970192.1"/>
    </source>
</evidence>
<dbReference type="AlphaFoldDB" id="A0A6J6A5F1"/>
<protein>
    <submittedName>
        <fullName evidence="1">Unannotated protein</fullName>
    </submittedName>
</protein>
<dbReference type="EMBL" id="CAFBMT010000011">
    <property type="protein sequence ID" value="CAB4938807.1"/>
    <property type="molecule type" value="Genomic_DNA"/>
</dbReference>
<reference evidence="1" key="1">
    <citation type="submission" date="2020-05" db="EMBL/GenBank/DDBJ databases">
        <authorList>
            <person name="Chiriac C."/>
            <person name="Salcher M."/>
            <person name="Ghai R."/>
            <person name="Kavagutti S V."/>
        </authorList>
    </citation>
    <scope>NUCLEOTIDE SEQUENCE</scope>
</reference>
<dbReference type="EMBL" id="CAFBOL010000001">
    <property type="protein sequence ID" value="CAB4970192.1"/>
    <property type="molecule type" value="Genomic_DNA"/>
</dbReference>
<name>A0A6J6A5F1_9ZZZZ</name>
<evidence type="ECO:0000313" key="4">
    <source>
        <dbReference type="EMBL" id="CAB4851480.1"/>
    </source>
</evidence>
<organism evidence="1">
    <name type="scientific">freshwater metagenome</name>
    <dbReference type="NCBI Taxonomy" id="449393"/>
    <lineage>
        <taxon>unclassified sequences</taxon>
        <taxon>metagenomes</taxon>
        <taxon>ecological metagenomes</taxon>
    </lineage>
</organism>
<sequence length="73" mass="8110">MAEDNWLGPVSVVNREAVEGSCPECGGAQLQRYPVLSDGGWFMATKCQDCLHSLERTPWNRLGYIVLPEDSIL</sequence>
<evidence type="ECO:0000313" key="2">
    <source>
        <dbReference type="EMBL" id="CAB4726746.1"/>
    </source>
</evidence>
<dbReference type="EMBL" id="CAFBIY010000082">
    <property type="protein sequence ID" value="CAB4851480.1"/>
    <property type="molecule type" value="Genomic_DNA"/>
</dbReference>
<proteinExistence type="predicted"/>
<accession>A0A6J6A5F1</accession>
<dbReference type="EMBL" id="CAESGF010000010">
    <property type="protein sequence ID" value="CAB4364148.1"/>
    <property type="molecule type" value="Genomic_DNA"/>
</dbReference>
<evidence type="ECO:0000313" key="5">
    <source>
        <dbReference type="EMBL" id="CAB4938807.1"/>
    </source>
</evidence>
<evidence type="ECO:0000313" key="1">
    <source>
        <dbReference type="EMBL" id="CAB4364148.1"/>
    </source>
</evidence>
<dbReference type="EMBL" id="CAEZYF010000010">
    <property type="protein sequence ID" value="CAB4726746.1"/>
    <property type="molecule type" value="Genomic_DNA"/>
</dbReference>